<accession>A0A6M3LDJ9</accession>
<sequence length="69" mass="8111">MKYISDWRKIRSAKSLKTALWAECEELRTAGKNDMAERWERNISRIPKKIDKGKINLILFLACEELKTA</sequence>
<reference evidence="1" key="1">
    <citation type="submission" date="2020-03" db="EMBL/GenBank/DDBJ databases">
        <title>The deep terrestrial virosphere.</title>
        <authorList>
            <person name="Holmfeldt K."/>
            <person name="Nilsson E."/>
            <person name="Simone D."/>
            <person name="Lopez-Fernandez M."/>
            <person name="Wu X."/>
            <person name="de Brujin I."/>
            <person name="Lundin D."/>
            <person name="Andersson A."/>
            <person name="Bertilsson S."/>
            <person name="Dopson M."/>
        </authorList>
    </citation>
    <scope>NUCLEOTIDE SEQUENCE</scope>
    <source>
        <strain evidence="1">MM415B04694</strain>
    </source>
</reference>
<gene>
    <name evidence="1" type="ORF">MM415B04694_0008</name>
</gene>
<evidence type="ECO:0000313" key="1">
    <source>
        <dbReference type="EMBL" id="QJA92419.1"/>
    </source>
</evidence>
<protein>
    <submittedName>
        <fullName evidence="1">Uncharacterized protein</fullName>
    </submittedName>
</protein>
<dbReference type="AlphaFoldDB" id="A0A6M3LDJ9"/>
<organism evidence="1">
    <name type="scientific">viral metagenome</name>
    <dbReference type="NCBI Taxonomy" id="1070528"/>
    <lineage>
        <taxon>unclassified sequences</taxon>
        <taxon>metagenomes</taxon>
        <taxon>organismal metagenomes</taxon>
    </lineage>
</organism>
<dbReference type="EMBL" id="MT143065">
    <property type="protein sequence ID" value="QJA92419.1"/>
    <property type="molecule type" value="Genomic_DNA"/>
</dbReference>
<name>A0A6M3LDJ9_9ZZZZ</name>
<proteinExistence type="predicted"/>